<feature type="non-terminal residue" evidence="1">
    <location>
        <position position="50"/>
    </location>
</feature>
<comment type="caution">
    <text evidence="1">The sequence shown here is derived from an EMBL/GenBank/DDBJ whole genome shotgun (WGS) entry which is preliminary data.</text>
</comment>
<dbReference type="Proteomes" id="UP001529510">
    <property type="component" value="Unassembled WGS sequence"/>
</dbReference>
<dbReference type="SUPFAM" id="SSF55550">
    <property type="entry name" value="SH2 domain"/>
    <property type="match status" value="1"/>
</dbReference>
<dbReference type="EMBL" id="JAMKFB020000010">
    <property type="protein sequence ID" value="KAL0182016.1"/>
    <property type="molecule type" value="Genomic_DNA"/>
</dbReference>
<protein>
    <recommendedName>
        <fullName evidence="3">SH2 domain-containing protein</fullName>
    </recommendedName>
</protein>
<dbReference type="InterPro" id="IPR036860">
    <property type="entry name" value="SH2_dom_sf"/>
</dbReference>
<name>A0ABD0Q839_CIRMR</name>
<evidence type="ECO:0000313" key="1">
    <source>
        <dbReference type="EMBL" id="KAL0182016.1"/>
    </source>
</evidence>
<organism evidence="1 2">
    <name type="scientific">Cirrhinus mrigala</name>
    <name type="common">Mrigala</name>
    <dbReference type="NCBI Taxonomy" id="683832"/>
    <lineage>
        <taxon>Eukaryota</taxon>
        <taxon>Metazoa</taxon>
        <taxon>Chordata</taxon>
        <taxon>Craniata</taxon>
        <taxon>Vertebrata</taxon>
        <taxon>Euteleostomi</taxon>
        <taxon>Actinopterygii</taxon>
        <taxon>Neopterygii</taxon>
        <taxon>Teleostei</taxon>
        <taxon>Ostariophysi</taxon>
        <taxon>Cypriniformes</taxon>
        <taxon>Cyprinidae</taxon>
        <taxon>Labeoninae</taxon>
        <taxon>Labeonini</taxon>
        <taxon>Cirrhinus</taxon>
    </lineage>
</organism>
<dbReference type="AlphaFoldDB" id="A0ABD0Q839"/>
<proteinExistence type="predicted"/>
<dbReference type="Gene3D" id="3.30.505.10">
    <property type="entry name" value="SH2 domain"/>
    <property type="match status" value="1"/>
</dbReference>
<evidence type="ECO:0000313" key="2">
    <source>
        <dbReference type="Proteomes" id="UP001529510"/>
    </source>
</evidence>
<reference evidence="1 2" key="1">
    <citation type="submission" date="2024-05" db="EMBL/GenBank/DDBJ databases">
        <title>Genome sequencing and assembly of Indian major carp, Cirrhinus mrigala (Hamilton, 1822).</title>
        <authorList>
            <person name="Mohindra V."/>
            <person name="Chowdhury L.M."/>
            <person name="Lal K."/>
            <person name="Jena J.K."/>
        </authorList>
    </citation>
    <scope>NUCLEOTIDE SEQUENCE [LARGE SCALE GENOMIC DNA]</scope>
    <source>
        <strain evidence="1">CM1030</strain>
        <tissue evidence="1">Blood</tissue>
    </source>
</reference>
<evidence type="ECO:0008006" key="3">
    <source>
        <dbReference type="Google" id="ProtNLM"/>
    </source>
</evidence>
<accession>A0ABD0Q839</accession>
<gene>
    <name evidence="1" type="ORF">M9458_021391</name>
</gene>
<keyword evidence="2" id="KW-1185">Reference proteome</keyword>
<feature type="non-terminal residue" evidence="1">
    <location>
        <position position="1"/>
    </location>
</feature>
<sequence length="50" mass="5658">EQRVYLEADVTFPSLSALVEHYHINPLPSSNNSMPNYSLCLHIPFGYVPP</sequence>